<keyword evidence="2" id="KW-1185">Reference proteome</keyword>
<dbReference type="RefSeq" id="WP_213043911.1">
    <property type="nucleotide sequence ID" value="NZ_CAJNBJ010000019.1"/>
</dbReference>
<accession>A0ABM8S6W5</accession>
<organism evidence="1 2">
    <name type="scientific">Nitrospira defluvii</name>
    <dbReference type="NCBI Taxonomy" id="330214"/>
    <lineage>
        <taxon>Bacteria</taxon>
        <taxon>Pseudomonadati</taxon>
        <taxon>Nitrospirota</taxon>
        <taxon>Nitrospiria</taxon>
        <taxon>Nitrospirales</taxon>
        <taxon>Nitrospiraceae</taxon>
        <taxon>Nitrospira</taxon>
    </lineage>
</organism>
<name>A0ABM8S6W5_9BACT</name>
<dbReference type="EMBL" id="CAJNBJ010000019">
    <property type="protein sequence ID" value="CAE6791985.1"/>
    <property type="molecule type" value="Genomic_DNA"/>
</dbReference>
<dbReference type="Proteomes" id="UP000675880">
    <property type="component" value="Unassembled WGS sequence"/>
</dbReference>
<reference evidence="1 2" key="1">
    <citation type="submission" date="2021-02" db="EMBL/GenBank/DDBJ databases">
        <authorList>
            <person name="Han P."/>
        </authorList>
    </citation>
    <scope>NUCLEOTIDE SEQUENCE [LARGE SCALE GENOMIC DNA]</scope>
    <source>
        <strain evidence="1">Candidatus Nitrospira sp. ZN2</strain>
    </source>
</reference>
<gene>
    <name evidence="1" type="ORF">NSPZN2_60053</name>
</gene>
<proteinExistence type="predicted"/>
<evidence type="ECO:0000313" key="1">
    <source>
        <dbReference type="EMBL" id="CAE6791985.1"/>
    </source>
</evidence>
<sequence>MLKGVHLTLLAGPVVPFPVPQPVLDALTEVQVTSATGTAGGFQLQFTIQNKSPLQQAFLLAATQTPLMRVILVATINFIPHVLMDGVITNQEISSGDKPGESTLTITGEDLTKVMDLQSFDGLPYPAMPVNVRVMTILAKYAVFGMIPLAIPPIGFDVPIPTMRIPSQQGTDLHYILQLAEEAGYVFYIEPGPVPGTNTAYFGPQLKLGIPQPALNVDMDFDRNVESLNFQFNSTKKDLPIVMIHNELTKVPIPIPIPDINPLQPPLGLVGPPVTKLSMLKATGKLSAPQALNEGLNAASESMEAVTGSGSLDVARYGRLLKARGLVGVRGAGLAFDGLYYVESVTTTIKRGSCKQSFRLTRNGLVSLTPMVPV</sequence>
<evidence type="ECO:0008006" key="3">
    <source>
        <dbReference type="Google" id="ProtNLM"/>
    </source>
</evidence>
<protein>
    <recommendedName>
        <fullName evidence="3">Phage protein D</fullName>
    </recommendedName>
</protein>
<comment type="caution">
    <text evidence="1">The sequence shown here is derived from an EMBL/GenBank/DDBJ whole genome shotgun (WGS) entry which is preliminary data.</text>
</comment>
<evidence type="ECO:0000313" key="2">
    <source>
        <dbReference type="Proteomes" id="UP000675880"/>
    </source>
</evidence>